<reference evidence="7" key="1">
    <citation type="journal article" date="2020" name="Cell">
        <title>Large-Scale Comparative Analyses of Tick Genomes Elucidate Their Genetic Diversity and Vector Capacities.</title>
        <authorList>
            <consortium name="Tick Genome and Microbiome Consortium (TIGMIC)"/>
            <person name="Jia N."/>
            <person name="Wang J."/>
            <person name="Shi W."/>
            <person name="Du L."/>
            <person name="Sun Y."/>
            <person name="Zhan W."/>
            <person name="Jiang J.F."/>
            <person name="Wang Q."/>
            <person name="Zhang B."/>
            <person name="Ji P."/>
            <person name="Bell-Sakyi L."/>
            <person name="Cui X.M."/>
            <person name="Yuan T.T."/>
            <person name="Jiang B.G."/>
            <person name="Yang W.F."/>
            <person name="Lam T.T."/>
            <person name="Chang Q.C."/>
            <person name="Ding S.J."/>
            <person name="Wang X.J."/>
            <person name="Zhu J.G."/>
            <person name="Ruan X.D."/>
            <person name="Zhao L."/>
            <person name="Wei J.T."/>
            <person name="Ye R.Z."/>
            <person name="Que T.C."/>
            <person name="Du C.H."/>
            <person name="Zhou Y.H."/>
            <person name="Cheng J.X."/>
            <person name="Dai P.F."/>
            <person name="Guo W.B."/>
            <person name="Han X.H."/>
            <person name="Huang E.J."/>
            <person name="Li L.F."/>
            <person name="Wei W."/>
            <person name="Gao Y.C."/>
            <person name="Liu J.Z."/>
            <person name="Shao H.Z."/>
            <person name="Wang X."/>
            <person name="Wang C.C."/>
            <person name="Yang T.C."/>
            <person name="Huo Q.B."/>
            <person name="Li W."/>
            <person name="Chen H.Y."/>
            <person name="Chen S.E."/>
            <person name="Zhou L.G."/>
            <person name="Ni X.B."/>
            <person name="Tian J.H."/>
            <person name="Sheng Y."/>
            <person name="Liu T."/>
            <person name="Pan Y.S."/>
            <person name="Xia L.Y."/>
            <person name="Li J."/>
            <person name="Zhao F."/>
            <person name="Cao W.C."/>
        </authorList>
    </citation>
    <scope>NUCLEOTIDE SEQUENCE</scope>
    <source>
        <strain evidence="7">Rmic-2018</strain>
    </source>
</reference>
<evidence type="ECO:0000256" key="5">
    <source>
        <dbReference type="SAM" id="Phobius"/>
    </source>
</evidence>
<comment type="caution">
    <text evidence="7">The sequence shown here is derived from an EMBL/GenBank/DDBJ whole genome shotgun (WGS) entry which is preliminary data.</text>
</comment>
<comment type="subcellular location">
    <subcellularLocation>
        <location evidence="1">Membrane</location>
        <topology evidence="1">Multi-pass membrane protein</topology>
    </subcellularLocation>
</comment>
<feature type="transmembrane region" description="Helical" evidence="5">
    <location>
        <begin position="16"/>
        <end position="38"/>
    </location>
</feature>
<dbReference type="AlphaFoldDB" id="A0A9J6F7W3"/>
<reference evidence="7" key="2">
    <citation type="submission" date="2021-09" db="EMBL/GenBank/DDBJ databases">
        <authorList>
            <person name="Jia N."/>
            <person name="Wang J."/>
            <person name="Shi W."/>
            <person name="Du L."/>
            <person name="Sun Y."/>
            <person name="Zhan W."/>
            <person name="Jiang J."/>
            <person name="Wang Q."/>
            <person name="Zhang B."/>
            <person name="Ji P."/>
            <person name="Sakyi L.B."/>
            <person name="Cui X."/>
            <person name="Yuan T."/>
            <person name="Jiang B."/>
            <person name="Yang W."/>
            <person name="Lam T.T.-Y."/>
            <person name="Chang Q."/>
            <person name="Ding S."/>
            <person name="Wang X."/>
            <person name="Zhu J."/>
            <person name="Ruan X."/>
            <person name="Zhao L."/>
            <person name="Wei J."/>
            <person name="Que T."/>
            <person name="Du C."/>
            <person name="Cheng J."/>
            <person name="Dai P."/>
            <person name="Han X."/>
            <person name="Huang E."/>
            <person name="Gao Y."/>
            <person name="Liu J."/>
            <person name="Shao H."/>
            <person name="Ye R."/>
            <person name="Li L."/>
            <person name="Wei W."/>
            <person name="Wang X."/>
            <person name="Wang C."/>
            <person name="Huo Q."/>
            <person name="Li W."/>
            <person name="Guo W."/>
            <person name="Chen H."/>
            <person name="Chen S."/>
            <person name="Zhou L."/>
            <person name="Zhou L."/>
            <person name="Ni X."/>
            <person name="Tian J."/>
            <person name="Zhou Y."/>
            <person name="Sheng Y."/>
            <person name="Liu T."/>
            <person name="Pan Y."/>
            <person name="Xia L."/>
            <person name="Li J."/>
            <person name="Zhao F."/>
            <person name="Cao W."/>
        </authorList>
    </citation>
    <scope>NUCLEOTIDE SEQUENCE</scope>
    <source>
        <strain evidence="7">Rmic-2018</strain>
        <tissue evidence="7">Larvae</tissue>
    </source>
</reference>
<evidence type="ECO:0000256" key="4">
    <source>
        <dbReference type="ARBA" id="ARBA00023136"/>
    </source>
</evidence>
<proteinExistence type="predicted"/>
<evidence type="ECO:0000256" key="1">
    <source>
        <dbReference type="ARBA" id="ARBA00004141"/>
    </source>
</evidence>
<dbReference type="Proteomes" id="UP000821866">
    <property type="component" value="Chromosome 1"/>
</dbReference>
<keyword evidence="2 5" id="KW-0812">Transmembrane</keyword>
<dbReference type="GO" id="GO:0016020">
    <property type="term" value="C:membrane"/>
    <property type="evidence" value="ECO:0007669"/>
    <property type="project" value="UniProtKB-SubCell"/>
</dbReference>
<accession>A0A9J6F7W3</accession>
<dbReference type="Pfam" id="PF12698">
    <property type="entry name" value="ABC2_membrane_3"/>
    <property type="match status" value="1"/>
</dbReference>
<sequence length="145" mass="16905">MFPLPRYPTPPPMDNVIASMCFLITYMMPFSRSVWTIVEENSSGMASMLRSMGTSDMVYWLAHFVSTFLHVSFYSLMAVFFMMYNTYQVTPGSFSFEDYQHVRDYAPYLNEHLVRRDLLAALFTLFGVQTTLHVMLLSCVNTRRE</sequence>
<keyword evidence="8" id="KW-1185">Reference proteome</keyword>
<gene>
    <name evidence="7" type="ORF">HPB51_021315</name>
</gene>
<evidence type="ECO:0000256" key="2">
    <source>
        <dbReference type="ARBA" id="ARBA00022692"/>
    </source>
</evidence>
<evidence type="ECO:0000313" key="7">
    <source>
        <dbReference type="EMBL" id="KAH8042231.1"/>
    </source>
</evidence>
<keyword evidence="4 5" id="KW-0472">Membrane</keyword>
<feature type="domain" description="ABC-2 type transporter transmembrane" evidence="6">
    <location>
        <begin position="15"/>
        <end position="94"/>
    </location>
</feature>
<evidence type="ECO:0000256" key="3">
    <source>
        <dbReference type="ARBA" id="ARBA00022989"/>
    </source>
</evidence>
<organism evidence="7 8">
    <name type="scientific">Rhipicephalus microplus</name>
    <name type="common">Cattle tick</name>
    <name type="synonym">Boophilus microplus</name>
    <dbReference type="NCBI Taxonomy" id="6941"/>
    <lineage>
        <taxon>Eukaryota</taxon>
        <taxon>Metazoa</taxon>
        <taxon>Ecdysozoa</taxon>
        <taxon>Arthropoda</taxon>
        <taxon>Chelicerata</taxon>
        <taxon>Arachnida</taxon>
        <taxon>Acari</taxon>
        <taxon>Parasitiformes</taxon>
        <taxon>Ixodida</taxon>
        <taxon>Ixodoidea</taxon>
        <taxon>Ixodidae</taxon>
        <taxon>Rhipicephalinae</taxon>
        <taxon>Rhipicephalus</taxon>
        <taxon>Boophilus</taxon>
    </lineage>
</organism>
<evidence type="ECO:0000259" key="6">
    <source>
        <dbReference type="Pfam" id="PF12698"/>
    </source>
</evidence>
<dbReference type="EMBL" id="JABSTU010000001">
    <property type="protein sequence ID" value="KAH8042231.1"/>
    <property type="molecule type" value="Genomic_DNA"/>
</dbReference>
<name>A0A9J6F7W3_RHIMP</name>
<keyword evidence="3 5" id="KW-1133">Transmembrane helix</keyword>
<feature type="transmembrane region" description="Helical" evidence="5">
    <location>
        <begin position="118"/>
        <end position="140"/>
    </location>
</feature>
<protein>
    <recommendedName>
        <fullName evidence="6">ABC-2 type transporter transmembrane domain-containing protein</fullName>
    </recommendedName>
</protein>
<evidence type="ECO:0000313" key="8">
    <source>
        <dbReference type="Proteomes" id="UP000821866"/>
    </source>
</evidence>
<feature type="transmembrane region" description="Helical" evidence="5">
    <location>
        <begin position="58"/>
        <end position="84"/>
    </location>
</feature>
<dbReference type="GO" id="GO:0140359">
    <property type="term" value="F:ABC-type transporter activity"/>
    <property type="evidence" value="ECO:0007669"/>
    <property type="project" value="InterPro"/>
</dbReference>
<dbReference type="InterPro" id="IPR013525">
    <property type="entry name" value="ABC2_TM"/>
</dbReference>
<dbReference type="VEuPathDB" id="VectorBase:LOC119161456"/>